<dbReference type="RefSeq" id="WP_014963052.1">
    <property type="nucleotide sequence ID" value="NC_018655.1"/>
</dbReference>
<accession>K0B6R7</accession>
<organism evidence="1 2">
    <name type="scientific">Candidatus Nitrosopumilus koreensis AR1</name>
    <dbReference type="NCBI Taxonomy" id="1229908"/>
    <lineage>
        <taxon>Archaea</taxon>
        <taxon>Nitrososphaerota</taxon>
        <taxon>Nitrososphaeria</taxon>
        <taxon>Nitrosopumilales</taxon>
        <taxon>Nitrosopumilaceae</taxon>
        <taxon>Nitrosopumilus</taxon>
    </lineage>
</organism>
<dbReference type="AlphaFoldDB" id="K0B6R7"/>
<dbReference type="PATRIC" id="fig|1229908.8.peg.833"/>
<dbReference type="Proteomes" id="UP000006101">
    <property type="component" value="Chromosome"/>
</dbReference>
<evidence type="ECO:0000313" key="1">
    <source>
        <dbReference type="EMBL" id="AFS80665.1"/>
    </source>
</evidence>
<gene>
    <name evidence="1" type="ORF">NKOR_03875</name>
</gene>
<proteinExistence type="predicted"/>
<dbReference type="GeneID" id="13724813"/>
<evidence type="ECO:0000313" key="2">
    <source>
        <dbReference type="Proteomes" id="UP000006101"/>
    </source>
</evidence>
<keyword evidence="2" id="KW-1185">Reference proteome</keyword>
<sequence>MGLKEWLKGEPDPKKSYQVKVICTNCDRVITVRIGHGWSVEGWSKNAKCANCKRKGSFQKYRQY</sequence>
<reference evidence="1 2" key="1">
    <citation type="journal article" date="2012" name="J. Bacteriol.">
        <title>Draft Genome Sequence of an Ammonia-Oxidizing Archaeon, "Candidatus Nitrosopumilus koreensis" AR1, from Marine Sediment.</title>
        <authorList>
            <person name="Park S.J."/>
            <person name="Kim J.G."/>
            <person name="Jung M.Y."/>
            <person name="Kim S.J."/>
            <person name="Cha I.T."/>
            <person name="Kwon K."/>
            <person name="Lee J.H."/>
            <person name="Rhee S.K."/>
        </authorList>
    </citation>
    <scope>NUCLEOTIDE SEQUENCE [LARGE SCALE GENOMIC DNA]</scope>
    <source>
        <strain evidence="1 2">AR1</strain>
    </source>
</reference>
<dbReference type="HOGENOM" id="CLU_2930019_0_0_2"/>
<dbReference type="KEGG" id="nkr:NKOR_03875"/>
<dbReference type="STRING" id="1229908.NKOR_03875"/>
<name>K0B6R7_9ARCH</name>
<dbReference type="EMBL" id="CP003842">
    <property type="protein sequence ID" value="AFS80665.1"/>
    <property type="molecule type" value="Genomic_DNA"/>
</dbReference>
<protein>
    <submittedName>
        <fullName evidence="1">Uncharacterized protein</fullName>
    </submittedName>
</protein>